<comment type="caution">
    <text evidence="1">The sequence shown here is derived from an EMBL/GenBank/DDBJ whole genome shotgun (WGS) entry which is preliminary data.</text>
</comment>
<sequence>MDDLGPPFSIGAGWLNRWFPEFVVAEVQGVFLVYQHLGYNHSCFVVFSVFSINVDSFPPMATISWNVRGLSQKDRIQSLKLMNAKYNPDIIFLSENKQKQPYLKKIRKRLKFDSSFYIDPLGIAGGMALWWKSESNITILSADKNYIDTSVSFSGEPSWFCSFIYAPQ</sequence>
<dbReference type="PANTHER" id="PTHR35218:SF9">
    <property type="entry name" value="ENDONUCLEASE_EXONUCLEASE_PHOSPHATASE DOMAIN-CONTAINING PROTEIN"/>
    <property type="match status" value="1"/>
</dbReference>
<organism evidence="1 2">
    <name type="scientific">Hibiscus sabdariffa</name>
    <name type="common">roselle</name>
    <dbReference type="NCBI Taxonomy" id="183260"/>
    <lineage>
        <taxon>Eukaryota</taxon>
        <taxon>Viridiplantae</taxon>
        <taxon>Streptophyta</taxon>
        <taxon>Embryophyta</taxon>
        <taxon>Tracheophyta</taxon>
        <taxon>Spermatophyta</taxon>
        <taxon>Magnoliopsida</taxon>
        <taxon>eudicotyledons</taxon>
        <taxon>Gunneridae</taxon>
        <taxon>Pentapetalae</taxon>
        <taxon>rosids</taxon>
        <taxon>malvids</taxon>
        <taxon>Malvales</taxon>
        <taxon>Malvaceae</taxon>
        <taxon>Malvoideae</taxon>
        <taxon>Hibiscus</taxon>
    </lineage>
</organism>
<accession>A0ABR2F8Y8</accession>
<dbReference type="EMBL" id="JBBPBM010000007">
    <property type="protein sequence ID" value="KAK8574785.1"/>
    <property type="molecule type" value="Genomic_DNA"/>
</dbReference>
<reference evidence="1 2" key="1">
    <citation type="journal article" date="2024" name="G3 (Bethesda)">
        <title>Genome assembly of Hibiscus sabdariffa L. provides insights into metabolisms of medicinal natural products.</title>
        <authorList>
            <person name="Kim T."/>
        </authorList>
    </citation>
    <scope>NUCLEOTIDE SEQUENCE [LARGE SCALE GENOMIC DNA]</scope>
    <source>
        <strain evidence="1">TK-2024</strain>
        <tissue evidence="1">Old leaves</tissue>
    </source>
</reference>
<keyword evidence="2" id="KW-1185">Reference proteome</keyword>
<dbReference type="SUPFAM" id="SSF56219">
    <property type="entry name" value="DNase I-like"/>
    <property type="match status" value="1"/>
</dbReference>
<evidence type="ECO:0000313" key="1">
    <source>
        <dbReference type="EMBL" id="KAK8574785.1"/>
    </source>
</evidence>
<evidence type="ECO:0000313" key="2">
    <source>
        <dbReference type="Proteomes" id="UP001472677"/>
    </source>
</evidence>
<name>A0ABR2F8Y8_9ROSI</name>
<dbReference type="Gene3D" id="3.60.10.10">
    <property type="entry name" value="Endonuclease/exonuclease/phosphatase"/>
    <property type="match status" value="1"/>
</dbReference>
<dbReference type="PANTHER" id="PTHR35218">
    <property type="entry name" value="RNASE H DOMAIN-CONTAINING PROTEIN"/>
    <property type="match status" value="1"/>
</dbReference>
<dbReference type="InterPro" id="IPR036691">
    <property type="entry name" value="Endo/exonu/phosph_ase_sf"/>
</dbReference>
<gene>
    <name evidence="1" type="ORF">V6N12_062467</name>
</gene>
<dbReference type="Proteomes" id="UP001472677">
    <property type="component" value="Unassembled WGS sequence"/>
</dbReference>
<protein>
    <recommendedName>
        <fullName evidence="3">Endonuclease/exonuclease/phosphatase domain-containing protein</fullName>
    </recommendedName>
</protein>
<evidence type="ECO:0008006" key="3">
    <source>
        <dbReference type="Google" id="ProtNLM"/>
    </source>
</evidence>
<proteinExistence type="predicted"/>